<keyword evidence="5" id="KW-1185">Reference proteome</keyword>
<sequence length="157" mass="17669">MGESYKVAVIGAGAAGLVTARELQREGHRVTVFEKVNKVGGIWLYDPLGLDPNREIVHISLYRSLRVSIPGQTMSFLDYPFVKQEGGDPRTFPGHEEVSVARVELVNEISHEWVVESRIRETESTWELKEEVFEAVVICNGKNAAKNSFYYSEKILA</sequence>
<keyword evidence="3" id="KW-0560">Oxidoreductase</keyword>
<dbReference type="EMBL" id="VEPZ02001113">
    <property type="protein sequence ID" value="KAE8693785.1"/>
    <property type="molecule type" value="Genomic_DNA"/>
</dbReference>
<evidence type="ECO:0000256" key="3">
    <source>
        <dbReference type="ARBA" id="ARBA00023002"/>
    </source>
</evidence>
<proteinExistence type="predicted"/>
<dbReference type="SUPFAM" id="SSF51905">
    <property type="entry name" value="FAD/NAD(P)-binding domain"/>
    <property type="match status" value="1"/>
</dbReference>
<name>A0A6A2ZS92_HIBSY</name>
<dbReference type="InterPro" id="IPR036188">
    <property type="entry name" value="FAD/NAD-bd_sf"/>
</dbReference>
<dbReference type="GO" id="GO:0016491">
    <property type="term" value="F:oxidoreductase activity"/>
    <property type="evidence" value="ECO:0007669"/>
    <property type="project" value="UniProtKB-KW"/>
</dbReference>
<protein>
    <submittedName>
        <fullName evidence="4">Late embryoproteinsis abundant protein-like</fullName>
    </submittedName>
</protein>
<dbReference type="AlphaFoldDB" id="A0A6A2ZS92"/>
<comment type="caution">
    <text evidence="4">The sequence shown here is derived from an EMBL/GenBank/DDBJ whole genome shotgun (WGS) entry which is preliminary data.</text>
</comment>
<dbReference type="PANTHER" id="PTHR23023">
    <property type="entry name" value="DIMETHYLANILINE MONOOXYGENASE"/>
    <property type="match status" value="1"/>
</dbReference>
<keyword evidence="2" id="KW-0274">FAD</keyword>
<accession>A0A6A2ZS92</accession>
<organism evidence="4 5">
    <name type="scientific">Hibiscus syriacus</name>
    <name type="common">Rose of Sharon</name>
    <dbReference type="NCBI Taxonomy" id="106335"/>
    <lineage>
        <taxon>Eukaryota</taxon>
        <taxon>Viridiplantae</taxon>
        <taxon>Streptophyta</taxon>
        <taxon>Embryophyta</taxon>
        <taxon>Tracheophyta</taxon>
        <taxon>Spermatophyta</taxon>
        <taxon>Magnoliopsida</taxon>
        <taxon>eudicotyledons</taxon>
        <taxon>Gunneridae</taxon>
        <taxon>Pentapetalae</taxon>
        <taxon>rosids</taxon>
        <taxon>malvids</taxon>
        <taxon>Malvales</taxon>
        <taxon>Malvaceae</taxon>
        <taxon>Malvoideae</taxon>
        <taxon>Hibiscus</taxon>
    </lineage>
</organism>
<dbReference type="Gene3D" id="3.50.50.60">
    <property type="entry name" value="FAD/NAD(P)-binding domain"/>
    <property type="match status" value="1"/>
</dbReference>
<reference evidence="4" key="1">
    <citation type="submission" date="2019-09" db="EMBL/GenBank/DDBJ databases">
        <title>Draft genome information of white flower Hibiscus syriacus.</title>
        <authorList>
            <person name="Kim Y.-M."/>
        </authorList>
    </citation>
    <scope>NUCLEOTIDE SEQUENCE [LARGE SCALE GENOMIC DNA]</scope>
    <source>
        <strain evidence="4">YM2019G1</strain>
    </source>
</reference>
<dbReference type="Proteomes" id="UP000436088">
    <property type="component" value="Unassembled WGS sequence"/>
</dbReference>
<evidence type="ECO:0000313" key="5">
    <source>
        <dbReference type="Proteomes" id="UP000436088"/>
    </source>
</evidence>
<keyword evidence="1" id="KW-0285">Flavoprotein</keyword>
<evidence type="ECO:0000313" key="4">
    <source>
        <dbReference type="EMBL" id="KAE8693785.1"/>
    </source>
</evidence>
<evidence type="ECO:0000256" key="1">
    <source>
        <dbReference type="ARBA" id="ARBA00022630"/>
    </source>
</evidence>
<dbReference type="PRINTS" id="PR00419">
    <property type="entry name" value="ADXRDTASE"/>
</dbReference>
<dbReference type="Pfam" id="PF13450">
    <property type="entry name" value="NAD_binding_8"/>
    <property type="match status" value="1"/>
</dbReference>
<gene>
    <name evidence="4" type="ORF">F3Y22_tig00110793pilonHSYRG00016</name>
</gene>
<evidence type="ECO:0000256" key="2">
    <source>
        <dbReference type="ARBA" id="ARBA00022827"/>
    </source>
</evidence>
<dbReference type="InterPro" id="IPR050346">
    <property type="entry name" value="FMO-like"/>
</dbReference>